<comment type="function">
    <text evidence="6">One of the primary rRNA binding proteins, it binds directly to 16S rRNA where it nucleates assembly of the head domain of the 30S subunit. Is located at the subunit interface close to the decoding center, probably blocks exit of the E-site tRNA.</text>
</comment>
<dbReference type="InterPro" id="IPR036823">
    <property type="entry name" value="Ribosomal_uS7_dom_sf"/>
</dbReference>
<dbReference type="AlphaFoldDB" id="A0A1G2QFH5"/>
<feature type="domain" description="Small ribosomal subunit protein uS7" evidence="7">
    <location>
        <begin position="1"/>
        <end position="148"/>
    </location>
</feature>
<dbReference type="GO" id="GO:0006412">
    <property type="term" value="P:translation"/>
    <property type="evidence" value="ECO:0007669"/>
    <property type="project" value="UniProtKB-UniRule"/>
</dbReference>
<reference evidence="8 9" key="1">
    <citation type="journal article" date="2016" name="Nat. Commun.">
        <title>Thousands of microbial genomes shed light on interconnected biogeochemical processes in an aquifer system.</title>
        <authorList>
            <person name="Anantharaman K."/>
            <person name="Brown C.T."/>
            <person name="Hug L.A."/>
            <person name="Sharon I."/>
            <person name="Castelle C.J."/>
            <person name="Probst A.J."/>
            <person name="Thomas B.C."/>
            <person name="Singh A."/>
            <person name="Wilkins M.J."/>
            <person name="Karaoz U."/>
            <person name="Brodie E.L."/>
            <person name="Williams K.H."/>
            <person name="Hubbard S.S."/>
            <person name="Banfield J.F."/>
        </authorList>
    </citation>
    <scope>NUCLEOTIDE SEQUENCE [LARGE SCALE GENOMIC DNA]</scope>
</reference>
<comment type="caution">
    <text evidence="8">The sequence shown here is derived from an EMBL/GenBank/DDBJ whole genome shotgun (WGS) entry which is preliminary data.</text>
</comment>
<protein>
    <recommendedName>
        <fullName evidence="6">Small ribosomal subunit protein uS7</fullName>
    </recommendedName>
</protein>
<dbReference type="PANTHER" id="PTHR11205">
    <property type="entry name" value="RIBOSOMAL PROTEIN S7"/>
    <property type="match status" value="1"/>
</dbReference>
<dbReference type="PIRSF" id="PIRSF002122">
    <property type="entry name" value="RPS7p_RPS7a_RPS5e_RPS7o"/>
    <property type="match status" value="1"/>
</dbReference>
<dbReference type="Proteomes" id="UP000177043">
    <property type="component" value="Unassembled WGS sequence"/>
</dbReference>
<proteinExistence type="inferred from homology"/>
<name>A0A1G2QFH5_9BACT</name>
<evidence type="ECO:0000256" key="4">
    <source>
        <dbReference type="ARBA" id="ARBA00022980"/>
    </source>
</evidence>
<dbReference type="HAMAP" id="MF_00480_B">
    <property type="entry name" value="Ribosomal_uS7_B"/>
    <property type="match status" value="1"/>
</dbReference>
<dbReference type="GO" id="GO:0015935">
    <property type="term" value="C:small ribosomal subunit"/>
    <property type="evidence" value="ECO:0007669"/>
    <property type="project" value="InterPro"/>
</dbReference>
<dbReference type="GO" id="GO:0019843">
    <property type="term" value="F:rRNA binding"/>
    <property type="evidence" value="ECO:0007669"/>
    <property type="project" value="UniProtKB-UniRule"/>
</dbReference>
<accession>A0A1G2QFH5</accession>
<evidence type="ECO:0000256" key="3">
    <source>
        <dbReference type="ARBA" id="ARBA00022884"/>
    </source>
</evidence>
<dbReference type="Pfam" id="PF00177">
    <property type="entry name" value="Ribosomal_S7"/>
    <property type="match status" value="1"/>
</dbReference>
<evidence type="ECO:0000256" key="1">
    <source>
        <dbReference type="ARBA" id="ARBA00007151"/>
    </source>
</evidence>
<evidence type="ECO:0000256" key="5">
    <source>
        <dbReference type="ARBA" id="ARBA00023274"/>
    </source>
</evidence>
<dbReference type="STRING" id="1802438.A2571_00275"/>
<organism evidence="8 9">
    <name type="scientific">Candidatus Vogelbacteria bacterium RIFOXYD1_FULL_44_32</name>
    <dbReference type="NCBI Taxonomy" id="1802438"/>
    <lineage>
        <taxon>Bacteria</taxon>
        <taxon>Candidatus Vogeliibacteriota</taxon>
    </lineage>
</organism>
<keyword evidence="2 6" id="KW-0699">rRNA-binding</keyword>
<dbReference type="Gene3D" id="1.10.455.10">
    <property type="entry name" value="Ribosomal protein S7 domain"/>
    <property type="match status" value="1"/>
</dbReference>
<dbReference type="InterPro" id="IPR005717">
    <property type="entry name" value="Ribosomal_uS7_bac/org-type"/>
</dbReference>
<dbReference type="EMBL" id="MHTJ01000002">
    <property type="protein sequence ID" value="OHA58809.1"/>
    <property type="molecule type" value="Genomic_DNA"/>
</dbReference>
<dbReference type="CDD" id="cd14869">
    <property type="entry name" value="uS7_Bacteria"/>
    <property type="match status" value="1"/>
</dbReference>
<keyword evidence="6" id="KW-0820">tRNA-binding</keyword>
<keyword evidence="5 6" id="KW-0687">Ribonucleoprotein</keyword>
<evidence type="ECO:0000256" key="6">
    <source>
        <dbReference type="HAMAP-Rule" id="MF_00480"/>
    </source>
</evidence>
<evidence type="ECO:0000313" key="8">
    <source>
        <dbReference type="EMBL" id="OHA58809.1"/>
    </source>
</evidence>
<gene>
    <name evidence="6" type="primary">rpsG</name>
    <name evidence="8" type="ORF">A2571_00275</name>
</gene>
<comment type="similarity">
    <text evidence="1 6">Belongs to the universal ribosomal protein uS7 family.</text>
</comment>
<evidence type="ECO:0000259" key="7">
    <source>
        <dbReference type="Pfam" id="PF00177"/>
    </source>
</evidence>
<keyword evidence="3 6" id="KW-0694">RNA-binding</keyword>
<evidence type="ECO:0000313" key="9">
    <source>
        <dbReference type="Proteomes" id="UP000177043"/>
    </source>
</evidence>
<evidence type="ECO:0000256" key="2">
    <source>
        <dbReference type="ARBA" id="ARBA00022730"/>
    </source>
</evidence>
<sequence length="159" mass="18270">MRRKHKPTSRLTPDLIYQNLKVEKLINYVMERGKKNTARKIVYGALEVVKEKMKAEPIEIFEQAINNVGPQMEVRSRRVGGANYQVPHEVRPERRLSLGLRWIIDSAKAKSGRPMIDRLADEIVNASKNEGDAVKKKENVHKMAEANRAFAHFAVARRK</sequence>
<keyword evidence="4 6" id="KW-0689">Ribosomal protein</keyword>
<dbReference type="InterPro" id="IPR000235">
    <property type="entry name" value="Ribosomal_uS7"/>
</dbReference>
<dbReference type="FunFam" id="1.10.455.10:FF:000001">
    <property type="entry name" value="30S ribosomal protein S7"/>
    <property type="match status" value="1"/>
</dbReference>
<dbReference type="GO" id="GO:0003735">
    <property type="term" value="F:structural constituent of ribosome"/>
    <property type="evidence" value="ECO:0007669"/>
    <property type="project" value="InterPro"/>
</dbReference>
<comment type="subunit">
    <text evidence="6">Part of the 30S ribosomal subunit. Contacts proteins S9 and S11.</text>
</comment>
<dbReference type="InterPro" id="IPR023798">
    <property type="entry name" value="Ribosomal_uS7_dom"/>
</dbReference>
<dbReference type="SUPFAM" id="SSF47973">
    <property type="entry name" value="Ribosomal protein S7"/>
    <property type="match status" value="1"/>
</dbReference>
<dbReference type="GO" id="GO:0000049">
    <property type="term" value="F:tRNA binding"/>
    <property type="evidence" value="ECO:0007669"/>
    <property type="project" value="UniProtKB-UniRule"/>
</dbReference>
<dbReference type="NCBIfam" id="TIGR01029">
    <property type="entry name" value="rpsG_bact"/>
    <property type="match status" value="1"/>
</dbReference>